<dbReference type="PANTHER" id="PTHR43278">
    <property type="entry name" value="NAD(P)H-DEPENDENT FMN-CONTAINING OXIDOREDUCTASE YWQN-RELATED"/>
    <property type="match status" value="1"/>
</dbReference>
<reference evidence="3" key="1">
    <citation type="submission" date="2020-10" db="EMBL/GenBank/DDBJ databases">
        <authorList>
            <person name="Gilroy R."/>
        </authorList>
    </citation>
    <scope>NUCLEOTIDE SEQUENCE</scope>
    <source>
        <strain evidence="3">CHK188-20938</strain>
    </source>
</reference>
<dbReference type="AlphaFoldDB" id="A0A9D1TA37"/>
<dbReference type="InterPro" id="IPR051796">
    <property type="entry name" value="ISF_SsuE-like"/>
</dbReference>
<dbReference type="EMBL" id="DVOO01000003">
    <property type="protein sequence ID" value="HIV24267.1"/>
    <property type="molecule type" value="Genomic_DNA"/>
</dbReference>
<keyword evidence="2" id="KW-0288">FMN</keyword>
<protein>
    <submittedName>
        <fullName evidence="3">Flavodoxin family protein</fullName>
    </submittedName>
</protein>
<evidence type="ECO:0000256" key="2">
    <source>
        <dbReference type="ARBA" id="ARBA00022643"/>
    </source>
</evidence>
<name>A0A9D1TA37_9FIRM</name>
<keyword evidence="1" id="KW-0285">Flavoprotein</keyword>
<comment type="caution">
    <text evidence="3">The sequence shown here is derived from an EMBL/GenBank/DDBJ whole genome shotgun (WGS) entry which is preliminary data.</text>
</comment>
<dbReference type="InterPro" id="IPR029039">
    <property type="entry name" value="Flavoprotein-like_sf"/>
</dbReference>
<gene>
    <name evidence="3" type="ORF">IAB71_00520</name>
</gene>
<accession>A0A9D1TA37</accession>
<evidence type="ECO:0000256" key="1">
    <source>
        <dbReference type="ARBA" id="ARBA00022630"/>
    </source>
</evidence>
<evidence type="ECO:0000313" key="3">
    <source>
        <dbReference type="EMBL" id="HIV24267.1"/>
    </source>
</evidence>
<dbReference type="SUPFAM" id="SSF52218">
    <property type="entry name" value="Flavoproteins"/>
    <property type="match status" value="1"/>
</dbReference>
<evidence type="ECO:0000313" key="4">
    <source>
        <dbReference type="Proteomes" id="UP000824169"/>
    </source>
</evidence>
<organism evidence="3 4">
    <name type="scientific">Candidatus Scatomonas pullistercoris</name>
    <dbReference type="NCBI Taxonomy" id="2840920"/>
    <lineage>
        <taxon>Bacteria</taxon>
        <taxon>Bacillati</taxon>
        <taxon>Bacillota</taxon>
        <taxon>Clostridia</taxon>
        <taxon>Lachnospirales</taxon>
        <taxon>Lachnospiraceae</taxon>
        <taxon>Lachnospiraceae incertae sedis</taxon>
        <taxon>Candidatus Scatomonas</taxon>
    </lineage>
</organism>
<proteinExistence type="predicted"/>
<reference evidence="3" key="2">
    <citation type="journal article" date="2021" name="PeerJ">
        <title>Extensive microbial diversity within the chicken gut microbiome revealed by metagenomics and culture.</title>
        <authorList>
            <person name="Gilroy R."/>
            <person name="Ravi A."/>
            <person name="Getino M."/>
            <person name="Pursley I."/>
            <person name="Horton D.L."/>
            <person name="Alikhan N.F."/>
            <person name="Baker D."/>
            <person name="Gharbi K."/>
            <person name="Hall N."/>
            <person name="Watson M."/>
            <person name="Adriaenssens E.M."/>
            <person name="Foster-Nyarko E."/>
            <person name="Jarju S."/>
            <person name="Secka A."/>
            <person name="Antonio M."/>
            <person name="Oren A."/>
            <person name="Chaudhuri R.R."/>
            <person name="La Ragione R."/>
            <person name="Hildebrand F."/>
            <person name="Pallen M.J."/>
        </authorList>
    </citation>
    <scope>NUCLEOTIDE SEQUENCE</scope>
    <source>
        <strain evidence="3">CHK188-20938</strain>
    </source>
</reference>
<dbReference type="Proteomes" id="UP000824169">
    <property type="component" value="Unassembled WGS sequence"/>
</dbReference>
<dbReference type="Gene3D" id="3.40.50.360">
    <property type="match status" value="1"/>
</dbReference>
<sequence length="108" mass="12227">MDHCAGLNLFSFKPGAVVVSARRAGTTATLDQMNKYLLYAQMPVVSSRYWNMVHGQTPEEVLEDKEGVQIMRVAGKNMAWLLRCMQAGKEKGISHPEQEERINTNFIR</sequence>
<dbReference type="PANTHER" id="PTHR43278:SF4">
    <property type="entry name" value="NAD(P)H-DEPENDENT FMN-CONTAINING OXIDOREDUCTASE YWQN-RELATED"/>
    <property type="match status" value="1"/>
</dbReference>